<sequence length="348" mass="40101">MDVLLVPRQSSRILFHKYQRLDKIGEGAYGVVIRCRDLETGSVVAIKRFVGSEFDPTIRKIALREIRTLRRLHHPNLINLLGVFKKNHRYHLVFQYMEKNLLQELESNPSRLTRSVIRLVLRQIITATAFCHSLKCIHRDIKPENILLSHDLRVKLCDFGFARFLDENPWNIDFTEYVATRWYRAPELLVGDLAYGAPVDVWAIGCVFAEMILRAPLWPGKSDLDQLYLITRNLGNLTSAHVKIFQSNSFFSGLETPKSSNKESLSKHFARVKPPLAIRELSLMMACFCLDPKHRITCTELLKHSYFYHGINSALAPSLKKPPLMEKRPSHNPPGISLPKLRPVAWRN</sequence>
<keyword evidence="4" id="KW-0808">Transferase</keyword>
<dbReference type="EC" id="2.7.11.22" evidence="2"/>
<proteinExistence type="inferred from homology"/>
<comment type="catalytic activity">
    <reaction evidence="8">
        <text>L-threonyl-[protein] + ATP = O-phospho-L-threonyl-[protein] + ADP + H(+)</text>
        <dbReference type="Rhea" id="RHEA:46608"/>
        <dbReference type="Rhea" id="RHEA-COMP:11060"/>
        <dbReference type="Rhea" id="RHEA-COMP:11605"/>
        <dbReference type="ChEBI" id="CHEBI:15378"/>
        <dbReference type="ChEBI" id="CHEBI:30013"/>
        <dbReference type="ChEBI" id="CHEBI:30616"/>
        <dbReference type="ChEBI" id="CHEBI:61977"/>
        <dbReference type="ChEBI" id="CHEBI:456216"/>
        <dbReference type="EC" id="2.7.11.22"/>
    </reaction>
</comment>
<reference evidence="13 14" key="1">
    <citation type="submission" date="2024-11" db="EMBL/GenBank/DDBJ databases">
        <title>Adaptive evolution of stress response genes in parasites aligns with host niche diversity.</title>
        <authorList>
            <person name="Hahn C."/>
            <person name="Resl P."/>
        </authorList>
    </citation>
    <scope>NUCLEOTIDE SEQUENCE [LARGE SCALE GENOMIC DNA]</scope>
    <source>
        <strain evidence="13">EGGRZ-B1_66</strain>
        <tissue evidence="13">Body</tissue>
    </source>
</reference>
<evidence type="ECO:0000256" key="10">
    <source>
        <dbReference type="PROSITE-ProRule" id="PRU10141"/>
    </source>
</evidence>
<accession>A0ABD2PK17</accession>
<dbReference type="PROSITE" id="PS00108">
    <property type="entry name" value="PROTEIN_KINASE_ST"/>
    <property type="match status" value="1"/>
</dbReference>
<evidence type="ECO:0000313" key="13">
    <source>
        <dbReference type="EMBL" id="KAL3307378.1"/>
    </source>
</evidence>
<evidence type="ECO:0000256" key="2">
    <source>
        <dbReference type="ARBA" id="ARBA00012425"/>
    </source>
</evidence>
<evidence type="ECO:0000259" key="12">
    <source>
        <dbReference type="PROSITE" id="PS50011"/>
    </source>
</evidence>
<dbReference type="Gene3D" id="1.10.510.10">
    <property type="entry name" value="Transferase(Phosphotransferase) domain 1"/>
    <property type="match status" value="1"/>
</dbReference>
<dbReference type="InterPro" id="IPR000719">
    <property type="entry name" value="Prot_kinase_dom"/>
</dbReference>
<evidence type="ECO:0000256" key="6">
    <source>
        <dbReference type="ARBA" id="ARBA00022777"/>
    </source>
</evidence>
<evidence type="ECO:0000256" key="3">
    <source>
        <dbReference type="ARBA" id="ARBA00022527"/>
    </source>
</evidence>
<dbReference type="GO" id="GO:0004693">
    <property type="term" value="F:cyclin-dependent protein serine/threonine kinase activity"/>
    <property type="evidence" value="ECO:0007669"/>
    <property type="project" value="UniProtKB-EC"/>
</dbReference>
<keyword evidence="6" id="KW-0418">Kinase</keyword>
<dbReference type="InterPro" id="IPR011009">
    <property type="entry name" value="Kinase-like_dom_sf"/>
</dbReference>
<dbReference type="GO" id="GO:0005524">
    <property type="term" value="F:ATP binding"/>
    <property type="evidence" value="ECO:0007669"/>
    <property type="project" value="UniProtKB-UniRule"/>
</dbReference>
<keyword evidence="5 10" id="KW-0547">Nucleotide-binding</keyword>
<evidence type="ECO:0000256" key="7">
    <source>
        <dbReference type="ARBA" id="ARBA00022840"/>
    </source>
</evidence>
<dbReference type="SUPFAM" id="SSF56112">
    <property type="entry name" value="Protein kinase-like (PK-like)"/>
    <property type="match status" value="1"/>
</dbReference>
<dbReference type="FunFam" id="1.10.510.10:FF:000624">
    <property type="entry name" value="Mitogen-activated protein kinase"/>
    <property type="match status" value="1"/>
</dbReference>
<evidence type="ECO:0000256" key="4">
    <source>
        <dbReference type="ARBA" id="ARBA00022679"/>
    </source>
</evidence>
<keyword evidence="7 10" id="KW-0067">ATP-binding</keyword>
<dbReference type="PROSITE" id="PS50011">
    <property type="entry name" value="PROTEIN_KINASE_DOM"/>
    <property type="match status" value="1"/>
</dbReference>
<dbReference type="Pfam" id="PF00069">
    <property type="entry name" value="Pkinase"/>
    <property type="match status" value="1"/>
</dbReference>
<dbReference type="InterPro" id="IPR050108">
    <property type="entry name" value="CDK"/>
</dbReference>
<comment type="caution">
    <text evidence="13">The sequence shown here is derived from an EMBL/GenBank/DDBJ whole genome shotgun (WGS) entry which is preliminary data.</text>
</comment>
<dbReference type="AlphaFoldDB" id="A0ABD2PK17"/>
<dbReference type="InterPro" id="IPR008271">
    <property type="entry name" value="Ser/Thr_kinase_AS"/>
</dbReference>
<dbReference type="Gene3D" id="3.30.200.20">
    <property type="entry name" value="Phosphorylase Kinase, domain 1"/>
    <property type="match status" value="1"/>
</dbReference>
<gene>
    <name evidence="13" type="primary">CDKL1</name>
    <name evidence="13" type="ORF">Ciccas_014112</name>
</gene>
<comment type="similarity">
    <text evidence="1">Belongs to the protein kinase superfamily. CMGC Ser/Thr protein kinase family. CDC2/CDKX subfamily.</text>
</comment>
<protein>
    <recommendedName>
        <fullName evidence="2">cyclin-dependent kinase</fullName>
        <ecNumber evidence="2">2.7.11.22</ecNumber>
    </recommendedName>
</protein>
<dbReference type="PANTHER" id="PTHR24056:SF400">
    <property type="entry name" value="KINASE, PUTATIVE-RELATED"/>
    <property type="match status" value="1"/>
</dbReference>
<dbReference type="PANTHER" id="PTHR24056">
    <property type="entry name" value="CELL DIVISION PROTEIN KINASE"/>
    <property type="match status" value="1"/>
</dbReference>
<dbReference type="FunFam" id="3.30.200.20:FF:000049">
    <property type="entry name" value="cyclin-dependent kinase-like 1 isoform X1"/>
    <property type="match status" value="1"/>
</dbReference>
<dbReference type="PROSITE" id="PS00107">
    <property type="entry name" value="PROTEIN_KINASE_ATP"/>
    <property type="match status" value="1"/>
</dbReference>
<dbReference type="SMART" id="SM00220">
    <property type="entry name" value="S_TKc"/>
    <property type="match status" value="1"/>
</dbReference>
<feature type="binding site" evidence="10">
    <location>
        <position position="47"/>
    </location>
    <ligand>
        <name>ATP</name>
        <dbReference type="ChEBI" id="CHEBI:30616"/>
    </ligand>
</feature>
<feature type="domain" description="Protein kinase" evidence="12">
    <location>
        <begin position="18"/>
        <end position="307"/>
    </location>
</feature>
<evidence type="ECO:0000256" key="8">
    <source>
        <dbReference type="ARBA" id="ARBA00047811"/>
    </source>
</evidence>
<dbReference type="Proteomes" id="UP001626550">
    <property type="component" value="Unassembled WGS sequence"/>
</dbReference>
<evidence type="ECO:0000256" key="1">
    <source>
        <dbReference type="ARBA" id="ARBA00006485"/>
    </source>
</evidence>
<evidence type="ECO:0000256" key="5">
    <source>
        <dbReference type="ARBA" id="ARBA00022741"/>
    </source>
</evidence>
<dbReference type="EMBL" id="JBJKFK010007514">
    <property type="protein sequence ID" value="KAL3307378.1"/>
    <property type="molecule type" value="Genomic_DNA"/>
</dbReference>
<organism evidence="13 14">
    <name type="scientific">Cichlidogyrus casuarinus</name>
    <dbReference type="NCBI Taxonomy" id="1844966"/>
    <lineage>
        <taxon>Eukaryota</taxon>
        <taxon>Metazoa</taxon>
        <taxon>Spiralia</taxon>
        <taxon>Lophotrochozoa</taxon>
        <taxon>Platyhelminthes</taxon>
        <taxon>Monogenea</taxon>
        <taxon>Monopisthocotylea</taxon>
        <taxon>Dactylogyridea</taxon>
        <taxon>Ancyrocephalidae</taxon>
        <taxon>Cichlidogyrus</taxon>
    </lineage>
</organism>
<evidence type="ECO:0000256" key="9">
    <source>
        <dbReference type="ARBA" id="ARBA00048367"/>
    </source>
</evidence>
<comment type="catalytic activity">
    <reaction evidence="9">
        <text>L-seryl-[protein] + ATP = O-phospho-L-seryl-[protein] + ADP + H(+)</text>
        <dbReference type="Rhea" id="RHEA:17989"/>
        <dbReference type="Rhea" id="RHEA-COMP:9863"/>
        <dbReference type="Rhea" id="RHEA-COMP:11604"/>
        <dbReference type="ChEBI" id="CHEBI:15378"/>
        <dbReference type="ChEBI" id="CHEBI:29999"/>
        <dbReference type="ChEBI" id="CHEBI:30616"/>
        <dbReference type="ChEBI" id="CHEBI:83421"/>
        <dbReference type="ChEBI" id="CHEBI:456216"/>
        <dbReference type="EC" id="2.7.11.22"/>
    </reaction>
</comment>
<name>A0ABD2PK17_9PLAT</name>
<evidence type="ECO:0000256" key="11">
    <source>
        <dbReference type="RuleBase" id="RU000304"/>
    </source>
</evidence>
<keyword evidence="14" id="KW-1185">Reference proteome</keyword>
<dbReference type="InterPro" id="IPR017441">
    <property type="entry name" value="Protein_kinase_ATP_BS"/>
</dbReference>
<evidence type="ECO:0000313" key="14">
    <source>
        <dbReference type="Proteomes" id="UP001626550"/>
    </source>
</evidence>
<keyword evidence="3 11" id="KW-0723">Serine/threonine-protein kinase</keyword>